<evidence type="ECO:0000313" key="5">
    <source>
        <dbReference type="Proteomes" id="UP001358417"/>
    </source>
</evidence>
<evidence type="ECO:0000313" key="4">
    <source>
        <dbReference type="EMBL" id="KAK5055914.1"/>
    </source>
</evidence>
<dbReference type="Pfam" id="PF00107">
    <property type="entry name" value="ADH_zinc_N"/>
    <property type="match status" value="1"/>
</dbReference>
<dbReference type="EMBL" id="JAVRRD010000008">
    <property type="protein sequence ID" value="KAK5055914.1"/>
    <property type="molecule type" value="Genomic_DNA"/>
</dbReference>
<dbReference type="GeneID" id="89980607"/>
<gene>
    <name evidence="4" type="ORF">LTR84_012464</name>
</gene>
<accession>A0AAV9NGC0</accession>
<dbReference type="InterPro" id="IPR013149">
    <property type="entry name" value="ADH-like_C"/>
</dbReference>
<comment type="caution">
    <text evidence="4">The sequence shown here is derived from an EMBL/GenBank/DDBJ whole genome shotgun (WGS) entry which is preliminary data.</text>
</comment>
<protein>
    <recommendedName>
        <fullName evidence="3">Alcohol dehydrogenase-like C-terminal domain-containing protein</fullName>
    </recommendedName>
</protein>
<dbReference type="AlphaFoldDB" id="A0AAV9NGC0"/>
<dbReference type="Gene3D" id="3.90.180.10">
    <property type="entry name" value="Medium-chain alcohol dehydrogenases, catalytic domain"/>
    <property type="match status" value="1"/>
</dbReference>
<dbReference type="RefSeq" id="XP_064707884.1">
    <property type="nucleotide sequence ID" value="XM_064855984.1"/>
</dbReference>
<evidence type="ECO:0000256" key="1">
    <source>
        <dbReference type="ARBA" id="ARBA00022857"/>
    </source>
</evidence>
<keyword evidence="2" id="KW-0560">Oxidoreductase</keyword>
<keyword evidence="5" id="KW-1185">Reference proteome</keyword>
<dbReference type="Gene3D" id="3.40.50.720">
    <property type="entry name" value="NAD(P)-binding Rossmann-like Domain"/>
    <property type="match status" value="1"/>
</dbReference>
<name>A0AAV9NGC0_9EURO</name>
<evidence type="ECO:0000256" key="2">
    <source>
        <dbReference type="ARBA" id="ARBA00023002"/>
    </source>
</evidence>
<proteinExistence type="predicted"/>
<dbReference type="PANTHER" id="PTHR48106:SF18">
    <property type="entry name" value="QUINONE OXIDOREDUCTASE PIG3"/>
    <property type="match status" value="1"/>
</dbReference>
<dbReference type="PANTHER" id="PTHR48106">
    <property type="entry name" value="QUINONE OXIDOREDUCTASE PIG3-RELATED"/>
    <property type="match status" value="1"/>
</dbReference>
<dbReference type="GO" id="GO:0016651">
    <property type="term" value="F:oxidoreductase activity, acting on NAD(P)H"/>
    <property type="evidence" value="ECO:0007669"/>
    <property type="project" value="TreeGrafter"/>
</dbReference>
<reference evidence="4 5" key="1">
    <citation type="submission" date="2023-08" db="EMBL/GenBank/DDBJ databases">
        <title>Black Yeasts Isolated from many extreme environments.</title>
        <authorList>
            <person name="Coleine C."/>
            <person name="Stajich J.E."/>
            <person name="Selbmann L."/>
        </authorList>
    </citation>
    <scope>NUCLEOTIDE SEQUENCE [LARGE SCALE GENOMIC DNA]</scope>
    <source>
        <strain evidence="4 5">CCFEE 5792</strain>
    </source>
</reference>
<dbReference type="SUPFAM" id="SSF51735">
    <property type="entry name" value="NAD(P)-binding Rossmann-fold domains"/>
    <property type="match status" value="1"/>
</dbReference>
<keyword evidence="1" id="KW-0521">NADP</keyword>
<feature type="domain" description="Alcohol dehydrogenase-like C-terminal" evidence="3">
    <location>
        <begin position="1"/>
        <end position="93"/>
    </location>
</feature>
<dbReference type="Proteomes" id="UP001358417">
    <property type="component" value="Unassembled WGS sequence"/>
</dbReference>
<dbReference type="InterPro" id="IPR036291">
    <property type="entry name" value="NAD(P)-bd_dom_sf"/>
</dbReference>
<organism evidence="4 5">
    <name type="scientific">Exophiala bonariae</name>
    <dbReference type="NCBI Taxonomy" id="1690606"/>
    <lineage>
        <taxon>Eukaryota</taxon>
        <taxon>Fungi</taxon>
        <taxon>Dikarya</taxon>
        <taxon>Ascomycota</taxon>
        <taxon>Pezizomycotina</taxon>
        <taxon>Eurotiomycetes</taxon>
        <taxon>Chaetothyriomycetidae</taxon>
        <taxon>Chaetothyriales</taxon>
        <taxon>Herpotrichiellaceae</taxon>
        <taxon>Exophiala</taxon>
    </lineage>
</organism>
<evidence type="ECO:0000259" key="3">
    <source>
        <dbReference type="Pfam" id="PF00107"/>
    </source>
</evidence>
<sequence>MLAKERGATVVATTRNKDKTAQLKKVGADHVLLEGDLEAEIPKLFPRDVDVILELVGPNQILRSLGFSARFGTMIIAGVLNLGWDAEGFSPVMIPPTRNLSFYTMTNAGIGSEDDGLESMEGLLAEVLEKVEKGIYPVESFLDKTFKLQDMGEAHTYMEDNRASGRSW</sequence>
<dbReference type="GO" id="GO:0070402">
    <property type="term" value="F:NADPH binding"/>
    <property type="evidence" value="ECO:0007669"/>
    <property type="project" value="TreeGrafter"/>
</dbReference>